<reference evidence="1" key="1">
    <citation type="submission" date="2023-03" db="EMBL/GenBank/DDBJ databases">
        <title>Massive genome expansion in bonnet fungi (Mycena s.s.) driven by repeated elements and novel gene families across ecological guilds.</title>
        <authorList>
            <consortium name="Lawrence Berkeley National Laboratory"/>
            <person name="Harder C.B."/>
            <person name="Miyauchi S."/>
            <person name="Viragh M."/>
            <person name="Kuo A."/>
            <person name="Thoen E."/>
            <person name="Andreopoulos B."/>
            <person name="Lu D."/>
            <person name="Skrede I."/>
            <person name="Drula E."/>
            <person name="Henrissat B."/>
            <person name="Morin E."/>
            <person name="Kohler A."/>
            <person name="Barry K."/>
            <person name="LaButti K."/>
            <person name="Morin E."/>
            <person name="Salamov A."/>
            <person name="Lipzen A."/>
            <person name="Mereny Z."/>
            <person name="Hegedus B."/>
            <person name="Baldrian P."/>
            <person name="Stursova M."/>
            <person name="Weitz H."/>
            <person name="Taylor A."/>
            <person name="Grigoriev I.V."/>
            <person name="Nagy L.G."/>
            <person name="Martin F."/>
            <person name="Kauserud H."/>
        </authorList>
    </citation>
    <scope>NUCLEOTIDE SEQUENCE</scope>
    <source>
        <strain evidence="1">CBHHK173m</strain>
    </source>
</reference>
<dbReference type="Proteomes" id="UP001222325">
    <property type="component" value="Unassembled WGS sequence"/>
</dbReference>
<dbReference type="AlphaFoldDB" id="A0AAD6UH57"/>
<dbReference type="Gene3D" id="3.40.50.300">
    <property type="entry name" value="P-loop containing nucleotide triphosphate hydrolases"/>
    <property type="match status" value="1"/>
</dbReference>
<sequence length="633" mass="71031">MHPHLSDEELAQVTATELLEPVQERLGVSITTHVTDGKSCRDKLQRYLIPSSHSMPAFWPLVNRVEIRGRFPVLASGISLVDLPGDDDIDDMRDGFINNYIKIADGFVLVADVKRAQDERGTHDNLCKILNQLILDGRNVSKTVILVATRNDDVIGEDELHLELDDQLKLDALLKEINAISIAMSKKRGRTGKTGKELALDFREKQAEKRLFLANIRATTVRGKLQDMFIGLSTALDMASHVQDLPAVCCVASRDFLAIKLSNDVPVVFTDEGETGIPDLISQLSKTGQHRRLGWAIDELDRASAFCESIFSHFSEGRHPGELAAGTRAEALAIIAELEMRNLKEATELLESIQDEFKVVRQCVKKAVNQAAGNAPKIMERIGARGSMHWSTYRAMMRLNGLYPPHDLNRDLTKGILPDIQRSWNLRINHRMPLILRDAVKNFIQATCTAVEAAVETLNGQGPTFQQAVANARQSLAIEGMLGDMLERSLETISVAQQNGTRAFKTILQNQMRQQYLSVSQINGPGTWDRMRESNQEYMEDNAKTIFNAVNIHIAELFRRSSCDIEQDIQRELKDLTILLRLALIDDINLSQDHKAVRDEILQIITATRPAFNSRKIVLRNRLSELDDKPRGD</sequence>
<gene>
    <name evidence="1" type="ORF">B0H15DRAFT_198348</name>
</gene>
<evidence type="ECO:0000313" key="2">
    <source>
        <dbReference type="Proteomes" id="UP001222325"/>
    </source>
</evidence>
<proteinExistence type="predicted"/>
<dbReference type="PANTHER" id="PTHR36681">
    <property type="entry name" value="NUCLEAR GTPASE, GERMINAL CENTER-ASSOCIATED, TANDEM DUPLICATE 3"/>
    <property type="match status" value="1"/>
</dbReference>
<evidence type="ECO:0000313" key="1">
    <source>
        <dbReference type="EMBL" id="KAJ7103181.1"/>
    </source>
</evidence>
<dbReference type="SUPFAM" id="SSF52540">
    <property type="entry name" value="P-loop containing nucleoside triphosphate hydrolases"/>
    <property type="match status" value="1"/>
</dbReference>
<keyword evidence="2" id="KW-1185">Reference proteome</keyword>
<comment type="caution">
    <text evidence="1">The sequence shown here is derived from an EMBL/GenBank/DDBJ whole genome shotgun (WGS) entry which is preliminary data.</text>
</comment>
<dbReference type="PANTHER" id="PTHR36681:SF3">
    <property type="entry name" value="NUCLEAR GTPASE, GERMINAL CENTER-ASSOCIATED, TANDEM DUPLICATE 3"/>
    <property type="match status" value="1"/>
</dbReference>
<organism evidence="1 2">
    <name type="scientific">Mycena belliarum</name>
    <dbReference type="NCBI Taxonomy" id="1033014"/>
    <lineage>
        <taxon>Eukaryota</taxon>
        <taxon>Fungi</taxon>
        <taxon>Dikarya</taxon>
        <taxon>Basidiomycota</taxon>
        <taxon>Agaricomycotina</taxon>
        <taxon>Agaricomycetes</taxon>
        <taxon>Agaricomycetidae</taxon>
        <taxon>Agaricales</taxon>
        <taxon>Marasmiineae</taxon>
        <taxon>Mycenaceae</taxon>
        <taxon>Mycena</taxon>
    </lineage>
</organism>
<protein>
    <submittedName>
        <fullName evidence="1">Uncharacterized protein</fullName>
    </submittedName>
</protein>
<dbReference type="InterPro" id="IPR027417">
    <property type="entry name" value="P-loop_NTPase"/>
</dbReference>
<dbReference type="CDD" id="cd00882">
    <property type="entry name" value="Ras_like_GTPase"/>
    <property type="match status" value="1"/>
</dbReference>
<dbReference type="EMBL" id="JARJCN010000002">
    <property type="protein sequence ID" value="KAJ7103181.1"/>
    <property type="molecule type" value="Genomic_DNA"/>
</dbReference>
<name>A0AAD6UH57_9AGAR</name>
<accession>A0AAD6UH57</accession>